<dbReference type="EMBL" id="CP101717">
    <property type="protein sequence ID" value="WLD58067.1"/>
    <property type="molecule type" value="Genomic_DNA"/>
</dbReference>
<keyword evidence="6 9" id="KW-0804">Transcription</keyword>
<evidence type="ECO:0000256" key="7">
    <source>
        <dbReference type="PIRSR" id="PIRSR602481-1"/>
    </source>
</evidence>
<dbReference type="GO" id="GO:0003700">
    <property type="term" value="F:DNA-binding transcription factor activity"/>
    <property type="evidence" value="ECO:0007669"/>
    <property type="project" value="UniProtKB-UniRule"/>
</dbReference>
<name>A0AB38YFH6_9GAMM</name>
<evidence type="ECO:0000313" key="10">
    <source>
        <dbReference type="EMBL" id="WLD58067.1"/>
    </source>
</evidence>
<evidence type="ECO:0000256" key="2">
    <source>
        <dbReference type="ARBA" id="ARBA00022491"/>
    </source>
</evidence>
<feature type="binding site" evidence="7">
    <location>
        <position position="137"/>
    </location>
    <ligand>
        <name>Zn(2+)</name>
        <dbReference type="ChEBI" id="CHEBI:29105"/>
    </ligand>
</feature>
<comment type="subunit">
    <text evidence="9">Homodimer.</text>
</comment>
<dbReference type="AlphaFoldDB" id="A0AB38YFH6"/>
<evidence type="ECO:0000256" key="3">
    <source>
        <dbReference type="ARBA" id="ARBA00022833"/>
    </source>
</evidence>
<comment type="cofactor">
    <cofactor evidence="8">
        <name>Mn(2+)</name>
        <dbReference type="ChEBI" id="CHEBI:29035"/>
    </cofactor>
    <cofactor evidence="8">
        <name>Fe(2+)</name>
        <dbReference type="ChEBI" id="CHEBI:29033"/>
    </cofactor>
    <text evidence="8">Binds 1 Mn(2+) or Fe(2+) ion per subunit.</text>
</comment>
<dbReference type="PANTHER" id="PTHR33202">
    <property type="entry name" value="ZINC UPTAKE REGULATION PROTEIN"/>
    <property type="match status" value="1"/>
</dbReference>
<comment type="cofactor">
    <cofactor evidence="7">
        <name>Zn(2+)</name>
        <dbReference type="ChEBI" id="CHEBI:29105"/>
    </cofactor>
    <text evidence="7">Binds 1 zinc ion per subunit.</text>
</comment>
<comment type="similarity">
    <text evidence="1 9">Belongs to the Fur family.</text>
</comment>
<dbReference type="GO" id="GO:1900376">
    <property type="term" value="P:regulation of secondary metabolite biosynthetic process"/>
    <property type="evidence" value="ECO:0007669"/>
    <property type="project" value="TreeGrafter"/>
</dbReference>
<dbReference type="SUPFAM" id="SSF46785">
    <property type="entry name" value="Winged helix' DNA-binding domain"/>
    <property type="match status" value="1"/>
</dbReference>
<dbReference type="GO" id="GO:0045892">
    <property type="term" value="P:negative regulation of DNA-templated transcription"/>
    <property type="evidence" value="ECO:0007669"/>
    <property type="project" value="TreeGrafter"/>
</dbReference>
<feature type="binding site" evidence="7">
    <location>
        <position position="99"/>
    </location>
    <ligand>
        <name>Zn(2+)</name>
        <dbReference type="ChEBI" id="CHEBI:29105"/>
    </ligand>
</feature>
<dbReference type="PANTHER" id="PTHR33202:SF6">
    <property type="entry name" value="ZINC UPTAKE REGULATION PROTEIN"/>
    <property type="match status" value="1"/>
</dbReference>
<keyword evidence="8 9" id="KW-0408">Iron</keyword>
<evidence type="ECO:0000256" key="1">
    <source>
        <dbReference type="ARBA" id="ARBA00007957"/>
    </source>
</evidence>
<feature type="binding site" evidence="7">
    <location>
        <position position="140"/>
    </location>
    <ligand>
        <name>Zn(2+)</name>
        <dbReference type="ChEBI" id="CHEBI:29105"/>
    </ligand>
</feature>
<dbReference type="Pfam" id="PF01475">
    <property type="entry name" value="FUR"/>
    <property type="match status" value="1"/>
</dbReference>
<dbReference type="InterPro" id="IPR002481">
    <property type="entry name" value="FUR"/>
</dbReference>
<dbReference type="GO" id="GO:0008270">
    <property type="term" value="F:zinc ion binding"/>
    <property type="evidence" value="ECO:0007669"/>
    <property type="project" value="TreeGrafter"/>
</dbReference>
<dbReference type="InterPro" id="IPR036388">
    <property type="entry name" value="WH-like_DNA-bd_sf"/>
</dbReference>
<dbReference type="Gene3D" id="1.10.10.10">
    <property type="entry name" value="Winged helix-like DNA-binding domain superfamily/Winged helix DNA-binding domain"/>
    <property type="match status" value="1"/>
</dbReference>
<organism evidence="10">
    <name type="scientific">Salinispirillum sp. LH 10-3-1</name>
    <dbReference type="NCBI Taxonomy" id="2952525"/>
    <lineage>
        <taxon>Bacteria</taxon>
        <taxon>Pseudomonadati</taxon>
        <taxon>Pseudomonadota</taxon>
        <taxon>Gammaproteobacteria</taxon>
        <taxon>Oceanospirillales</taxon>
        <taxon>Saccharospirillaceae</taxon>
        <taxon>Salinispirillum</taxon>
    </lineage>
</organism>
<evidence type="ECO:0000256" key="8">
    <source>
        <dbReference type="PIRSR" id="PIRSR602481-2"/>
    </source>
</evidence>
<dbReference type="Gene3D" id="3.30.1490.190">
    <property type="match status" value="1"/>
</dbReference>
<dbReference type="GO" id="GO:0005829">
    <property type="term" value="C:cytosol"/>
    <property type="evidence" value="ECO:0007669"/>
    <property type="project" value="TreeGrafter"/>
</dbReference>
<accession>A0AB38YFH6</accession>
<protein>
    <recommendedName>
        <fullName evidence="9">Ferric uptake regulation protein</fullName>
    </recommendedName>
</protein>
<keyword evidence="3 7" id="KW-0862">Zinc</keyword>
<keyword evidence="7 9" id="KW-0479">Metal-binding</keyword>
<dbReference type="RefSeq" id="WP_304995352.1">
    <property type="nucleotide sequence ID" value="NZ_CP101717.1"/>
</dbReference>
<evidence type="ECO:0000256" key="4">
    <source>
        <dbReference type="ARBA" id="ARBA00023015"/>
    </source>
</evidence>
<dbReference type="CDD" id="cd07153">
    <property type="entry name" value="Fur_like"/>
    <property type="match status" value="1"/>
</dbReference>
<keyword evidence="9" id="KW-0963">Cytoplasm</keyword>
<keyword evidence="4 9" id="KW-0805">Transcription regulation</keyword>
<feature type="binding site" evidence="7">
    <location>
        <position position="96"/>
    </location>
    <ligand>
        <name>Zn(2+)</name>
        <dbReference type="ChEBI" id="CHEBI:29105"/>
    </ligand>
</feature>
<sequence>MNTMEKVADWCNQRGERFTPSRQLVLQLLSEQPHAVTAYQLLDILQQQMPQAKPPTVYRALDFLQRMGVVHRIDSQNAYLVCDDFPHRHDAAFLVCDGCGNVSEVNPDHLQFELLRKEAADRRFVIEHTTLEVRGRCVDCQQ</sequence>
<evidence type="ECO:0000256" key="5">
    <source>
        <dbReference type="ARBA" id="ARBA00023125"/>
    </source>
</evidence>
<gene>
    <name evidence="9" type="primary">fur</name>
    <name evidence="10" type="ORF">NFC81_15340</name>
</gene>
<feature type="binding site" evidence="8">
    <location>
        <position position="113"/>
    </location>
    <ligand>
        <name>Fe cation</name>
        <dbReference type="ChEBI" id="CHEBI:24875"/>
    </ligand>
</feature>
<reference evidence="10" key="1">
    <citation type="submission" date="2022-07" db="EMBL/GenBank/DDBJ databases">
        <title>Complete genome sequence of Salinispirillum sp. LH10-3-1 capable of multiple carbohydrate inversion isolated from a soda lake.</title>
        <authorList>
            <person name="Liu J."/>
            <person name="Zhai Y."/>
            <person name="Zhang H."/>
            <person name="Yang H."/>
            <person name="Qu J."/>
            <person name="Li J."/>
        </authorList>
    </citation>
    <scope>NUCLEOTIDE SEQUENCE</scope>
    <source>
        <strain evidence="10">LH 10-3-1</strain>
    </source>
</reference>
<dbReference type="InterPro" id="IPR036390">
    <property type="entry name" value="WH_DNA-bd_sf"/>
</dbReference>
<evidence type="ECO:0000256" key="6">
    <source>
        <dbReference type="ARBA" id="ARBA00023163"/>
    </source>
</evidence>
<dbReference type="InterPro" id="IPR043135">
    <property type="entry name" value="Fur_C"/>
</dbReference>
<dbReference type="GO" id="GO:0000976">
    <property type="term" value="F:transcription cis-regulatory region binding"/>
    <property type="evidence" value="ECO:0007669"/>
    <property type="project" value="TreeGrafter"/>
</dbReference>
<keyword evidence="2 9" id="KW-0678">Repressor</keyword>
<keyword evidence="5 9" id="KW-0238">DNA-binding</keyword>
<evidence type="ECO:0000256" key="9">
    <source>
        <dbReference type="RuleBase" id="RU364037"/>
    </source>
</evidence>
<proteinExistence type="inferred from homology"/>
<comment type="subcellular location">
    <subcellularLocation>
        <location evidence="9">Cytoplasm</location>
    </subcellularLocation>
</comment>